<keyword evidence="5" id="KW-0732">Signal</keyword>
<dbReference type="InterPro" id="IPR017937">
    <property type="entry name" value="Thioredoxin_CS"/>
</dbReference>
<evidence type="ECO:0000256" key="5">
    <source>
        <dbReference type="SAM" id="SignalP"/>
    </source>
</evidence>
<keyword evidence="2" id="KW-0201">Cytochrome c-type biogenesis</keyword>
<name>A0ABS9V9N1_9BACT</name>
<gene>
    <name evidence="7" type="ORF">MM213_04830</name>
</gene>
<dbReference type="InterPro" id="IPR050553">
    <property type="entry name" value="Thioredoxin_ResA/DsbE_sf"/>
</dbReference>
<protein>
    <submittedName>
        <fullName evidence="7">AhpC/TSA family protein</fullName>
    </submittedName>
</protein>
<sequence>MLRYVFLLLILFSSQLSAQNSFSINGSFQDFNGIIYLKYDAKVDSCTVTNGDFTYSGNIDQTTPASFFIKDEKQVYYNIFVLEPGELAVKVDTVTRVYDGEPVCRLSTKVTEGGSTNTLLDSFQTRLMQNASAMQGKSVDERKQFYVDELRQFYAQHPTEIASLILVEQASPAFSQQELVSFYNNLDAGIQDSYYGISLKKSIDKNSKAEIHQPIMDFSQESLSGELISIRDLRGKYVLVDFWASWCGPCRAENPNLLKIYELYKDLGFEILGVSLDADRESWGKAIQADGLTWLNVSDLQGSQNEVARMFGVYAIPDNILIDREGRIVARQISLEQLNQLLSDVL</sequence>
<evidence type="ECO:0000256" key="2">
    <source>
        <dbReference type="ARBA" id="ARBA00022748"/>
    </source>
</evidence>
<dbReference type="InterPro" id="IPR013766">
    <property type="entry name" value="Thioredoxin_domain"/>
</dbReference>
<dbReference type="InterPro" id="IPR036249">
    <property type="entry name" value="Thioredoxin-like_sf"/>
</dbReference>
<keyword evidence="8" id="KW-1185">Reference proteome</keyword>
<dbReference type="Proteomes" id="UP001165430">
    <property type="component" value="Unassembled WGS sequence"/>
</dbReference>
<keyword evidence="3" id="KW-1015">Disulfide bond</keyword>
<dbReference type="InterPro" id="IPR025380">
    <property type="entry name" value="DUF4369"/>
</dbReference>
<organism evidence="7 8">
    <name type="scientific">Belliella alkalica</name>
    <dbReference type="NCBI Taxonomy" id="1730871"/>
    <lineage>
        <taxon>Bacteria</taxon>
        <taxon>Pseudomonadati</taxon>
        <taxon>Bacteroidota</taxon>
        <taxon>Cytophagia</taxon>
        <taxon>Cytophagales</taxon>
        <taxon>Cyclobacteriaceae</taxon>
        <taxon>Belliella</taxon>
    </lineage>
</organism>
<dbReference type="PANTHER" id="PTHR42852">
    <property type="entry name" value="THIOL:DISULFIDE INTERCHANGE PROTEIN DSBE"/>
    <property type="match status" value="1"/>
</dbReference>
<evidence type="ECO:0000259" key="6">
    <source>
        <dbReference type="PROSITE" id="PS51352"/>
    </source>
</evidence>
<keyword evidence="4" id="KW-0676">Redox-active center</keyword>
<evidence type="ECO:0000256" key="3">
    <source>
        <dbReference type="ARBA" id="ARBA00023157"/>
    </source>
</evidence>
<comment type="caution">
    <text evidence="7">The sequence shown here is derived from an EMBL/GenBank/DDBJ whole genome shotgun (WGS) entry which is preliminary data.</text>
</comment>
<dbReference type="EMBL" id="JAKZGO010000003">
    <property type="protein sequence ID" value="MCH7412800.1"/>
    <property type="molecule type" value="Genomic_DNA"/>
</dbReference>
<evidence type="ECO:0000256" key="4">
    <source>
        <dbReference type="ARBA" id="ARBA00023284"/>
    </source>
</evidence>
<dbReference type="Pfam" id="PF00578">
    <property type="entry name" value="AhpC-TSA"/>
    <property type="match status" value="1"/>
</dbReference>
<feature type="chain" id="PRO_5046899694" evidence="5">
    <location>
        <begin position="19"/>
        <end position="346"/>
    </location>
</feature>
<accession>A0ABS9V9N1</accession>
<comment type="subcellular location">
    <subcellularLocation>
        <location evidence="1">Cell envelope</location>
    </subcellularLocation>
</comment>
<dbReference type="Pfam" id="PF14289">
    <property type="entry name" value="DUF4369"/>
    <property type="match status" value="1"/>
</dbReference>
<feature type="domain" description="Thioredoxin" evidence="6">
    <location>
        <begin position="209"/>
        <end position="346"/>
    </location>
</feature>
<dbReference type="SUPFAM" id="SSF52833">
    <property type="entry name" value="Thioredoxin-like"/>
    <property type="match status" value="1"/>
</dbReference>
<reference evidence="7" key="1">
    <citation type="submission" date="2022-03" db="EMBL/GenBank/DDBJ databases">
        <title>De novo assembled genomes of Belliella spp. (Cyclobacteriaceae) strains.</title>
        <authorList>
            <person name="Szabo A."/>
            <person name="Korponai K."/>
            <person name="Felfoldi T."/>
        </authorList>
    </citation>
    <scope>NUCLEOTIDE SEQUENCE</scope>
    <source>
        <strain evidence="7">DSM 111903</strain>
    </source>
</reference>
<dbReference type="Gene3D" id="3.40.30.10">
    <property type="entry name" value="Glutaredoxin"/>
    <property type="match status" value="1"/>
</dbReference>
<dbReference type="CDD" id="cd02966">
    <property type="entry name" value="TlpA_like_family"/>
    <property type="match status" value="1"/>
</dbReference>
<dbReference type="InterPro" id="IPR000866">
    <property type="entry name" value="AhpC/TSA"/>
</dbReference>
<evidence type="ECO:0000313" key="7">
    <source>
        <dbReference type="EMBL" id="MCH7412800.1"/>
    </source>
</evidence>
<evidence type="ECO:0000256" key="1">
    <source>
        <dbReference type="ARBA" id="ARBA00004196"/>
    </source>
</evidence>
<dbReference type="PROSITE" id="PS00194">
    <property type="entry name" value="THIOREDOXIN_1"/>
    <property type="match status" value="1"/>
</dbReference>
<dbReference type="RefSeq" id="WP_241410342.1">
    <property type="nucleotide sequence ID" value="NZ_JAKZGO010000003.1"/>
</dbReference>
<proteinExistence type="predicted"/>
<feature type="signal peptide" evidence="5">
    <location>
        <begin position="1"/>
        <end position="18"/>
    </location>
</feature>
<dbReference type="PROSITE" id="PS51352">
    <property type="entry name" value="THIOREDOXIN_2"/>
    <property type="match status" value="1"/>
</dbReference>
<dbReference type="PANTHER" id="PTHR42852:SF6">
    <property type="entry name" value="THIOL:DISULFIDE INTERCHANGE PROTEIN DSBE"/>
    <property type="match status" value="1"/>
</dbReference>
<evidence type="ECO:0000313" key="8">
    <source>
        <dbReference type="Proteomes" id="UP001165430"/>
    </source>
</evidence>